<organism evidence="1 2">
    <name type="scientific">Bacillus methanolicus PB1</name>
    <dbReference type="NCBI Taxonomy" id="997296"/>
    <lineage>
        <taxon>Bacteria</taxon>
        <taxon>Bacillati</taxon>
        <taxon>Bacillota</taxon>
        <taxon>Bacilli</taxon>
        <taxon>Bacillales</taxon>
        <taxon>Bacillaceae</taxon>
        <taxon>Bacillus</taxon>
    </lineage>
</organism>
<reference evidence="1 2" key="1">
    <citation type="journal article" date="2012" name="Appl. Environ. Microbiol.">
        <title>Genome Sequence of Thermotolerant Bacillus methanolicus: Features and Regulation Related to Methylotrophy and Production of L-Lysine and L-Glutamate from Methanol.</title>
        <authorList>
            <person name="Heggeset T.M."/>
            <person name="Krog A."/>
            <person name="Balzer S."/>
            <person name="Wentzel A."/>
            <person name="Ellingsen T.E."/>
            <person name="Brautaset T."/>
        </authorList>
    </citation>
    <scope>NUCLEOTIDE SEQUENCE [LARGE SCALE GENOMIC DNA]</scope>
    <source>
        <strain evidence="1 2">PB1</strain>
    </source>
</reference>
<dbReference type="STRING" id="997296.PB1_05682"/>
<protein>
    <submittedName>
        <fullName evidence="1">Uncharacterized protein</fullName>
    </submittedName>
</protein>
<gene>
    <name evidence="1" type="ORF">PB1_05682</name>
</gene>
<evidence type="ECO:0000313" key="2">
    <source>
        <dbReference type="Proteomes" id="UP000010523"/>
    </source>
</evidence>
<evidence type="ECO:0000313" key="1">
    <source>
        <dbReference type="EMBL" id="EIJ79831.1"/>
    </source>
</evidence>
<comment type="caution">
    <text evidence="1">The sequence shown here is derived from an EMBL/GenBank/DDBJ whole genome shotgun (WGS) entry which is preliminary data.</text>
</comment>
<name>I3E010_BACMT</name>
<proteinExistence type="predicted"/>
<keyword evidence="2" id="KW-1185">Reference proteome</keyword>
<sequence length="41" mass="4824">MTLFNPPESFLKSILKPGNARIWFEKGRNNKIYSPKFVKIL</sequence>
<dbReference type="AlphaFoldDB" id="I3E010"/>
<dbReference type="Proteomes" id="UP000010523">
    <property type="component" value="Unassembled WGS sequence"/>
</dbReference>
<accession>I3E010</accession>
<dbReference type="EMBL" id="AFEU01000002">
    <property type="protein sequence ID" value="EIJ79831.1"/>
    <property type="molecule type" value="Genomic_DNA"/>
</dbReference>